<dbReference type="Gene3D" id="2.60.40.730">
    <property type="entry name" value="SOR catalytic domain"/>
    <property type="match status" value="1"/>
</dbReference>
<evidence type="ECO:0000259" key="2">
    <source>
        <dbReference type="PROSITE" id="PS50943"/>
    </source>
</evidence>
<gene>
    <name evidence="3" type="ORF">CLCY_1c00180</name>
</gene>
<reference evidence="3 4" key="1">
    <citation type="submission" date="2015-06" db="EMBL/GenBank/DDBJ databases">
        <title>Draft genome sequence of the purine-degrading Clostridium cylindrosporum HC-1 (DSM 605).</title>
        <authorList>
            <person name="Poehlein A."/>
            <person name="Schiel-Bengelsdorf B."/>
            <person name="Bengelsdorf F."/>
            <person name="Daniel R."/>
            <person name="Duerre P."/>
        </authorList>
    </citation>
    <scope>NUCLEOTIDE SEQUENCE [LARGE SCALE GENOMIC DNA]</scope>
    <source>
        <strain evidence="3 4">DSM 605</strain>
    </source>
</reference>
<dbReference type="InterPro" id="IPR036073">
    <property type="entry name" value="Desulfoferrodoxin_Fe-bd_dom_sf"/>
</dbReference>
<dbReference type="PANTHER" id="PTHR46558">
    <property type="entry name" value="TRACRIPTIONAL REGULATORY PROTEIN-RELATED-RELATED"/>
    <property type="match status" value="1"/>
</dbReference>
<evidence type="ECO:0000313" key="4">
    <source>
        <dbReference type="Proteomes" id="UP000036756"/>
    </source>
</evidence>
<dbReference type="PANTHER" id="PTHR46558:SF11">
    <property type="entry name" value="HTH-TYPE TRANSCRIPTIONAL REGULATOR XRE"/>
    <property type="match status" value="1"/>
</dbReference>
<dbReference type="RefSeq" id="WP_048571192.1">
    <property type="nucleotide sequence ID" value="NZ_LFVU01000028.1"/>
</dbReference>
<dbReference type="PROSITE" id="PS50943">
    <property type="entry name" value="HTH_CROC1"/>
    <property type="match status" value="1"/>
</dbReference>
<name>A0A0J8FYU1_CLOCY</name>
<dbReference type="SMART" id="SM00530">
    <property type="entry name" value="HTH_XRE"/>
    <property type="match status" value="1"/>
</dbReference>
<organism evidence="3 4">
    <name type="scientific">Clostridium cylindrosporum DSM 605</name>
    <dbReference type="NCBI Taxonomy" id="1121307"/>
    <lineage>
        <taxon>Bacteria</taxon>
        <taxon>Bacillati</taxon>
        <taxon>Bacillota</taxon>
        <taxon>Clostridia</taxon>
        <taxon>Eubacteriales</taxon>
        <taxon>Clostridiaceae</taxon>
        <taxon>Clostridium</taxon>
    </lineage>
</organism>
<dbReference type="CDD" id="cd00093">
    <property type="entry name" value="HTH_XRE"/>
    <property type="match status" value="1"/>
</dbReference>
<dbReference type="GO" id="GO:0005506">
    <property type="term" value="F:iron ion binding"/>
    <property type="evidence" value="ECO:0007669"/>
    <property type="project" value="InterPro"/>
</dbReference>
<dbReference type="InterPro" id="IPR010982">
    <property type="entry name" value="Lambda_DNA-bd_dom_sf"/>
</dbReference>
<dbReference type="Proteomes" id="UP000036756">
    <property type="component" value="Unassembled WGS sequence"/>
</dbReference>
<dbReference type="SUPFAM" id="SSF49367">
    <property type="entry name" value="Superoxide reductase-like"/>
    <property type="match status" value="1"/>
</dbReference>
<evidence type="ECO:0000256" key="1">
    <source>
        <dbReference type="ARBA" id="ARBA00023125"/>
    </source>
</evidence>
<dbReference type="AlphaFoldDB" id="A0A0J8FYU1"/>
<protein>
    <submittedName>
        <fullName evidence="3">Helix-turn-helix family protein</fullName>
    </submittedName>
</protein>
<dbReference type="SUPFAM" id="SSF47413">
    <property type="entry name" value="lambda repressor-like DNA-binding domains"/>
    <property type="match status" value="1"/>
</dbReference>
<dbReference type="GO" id="GO:0003677">
    <property type="term" value="F:DNA binding"/>
    <property type="evidence" value="ECO:0007669"/>
    <property type="project" value="UniProtKB-KW"/>
</dbReference>
<dbReference type="OrthoDB" id="9813152at2"/>
<dbReference type="GO" id="GO:0016491">
    <property type="term" value="F:oxidoreductase activity"/>
    <property type="evidence" value="ECO:0007669"/>
    <property type="project" value="InterPro"/>
</dbReference>
<dbReference type="Gene3D" id="1.10.260.40">
    <property type="entry name" value="lambda repressor-like DNA-binding domains"/>
    <property type="match status" value="1"/>
</dbReference>
<evidence type="ECO:0000313" key="3">
    <source>
        <dbReference type="EMBL" id="KMT20786.1"/>
    </source>
</evidence>
<dbReference type="Pfam" id="PF01381">
    <property type="entry name" value="HTH_3"/>
    <property type="match status" value="1"/>
</dbReference>
<sequence length="194" mass="22434">MDCKKIGELIYKLRKAKNLTQKQVADEMNISDKTISKWERGQGCPDVSLLLELSEILEVSIERILSGEINTNDLVGGNMKKIKFYVCPKCNNLMTATGEASVSCCGKKLEPLIPEKFNDQHMLDIKPIEEELFVTSKHDMKKEHYISFIAYVRGDTVIISKQYPEWNLEFTFNKQKHGKLYFYCTEDGLFYQML</sequence>
<proteinExistence type="predicted"/>
<comment type="caution">
    <text evidence="3">The sequence shown here is derived from an EMBL/GenBank/DDBJ whole genome shotgun (WGS) entry which is preliminary data.</text>
</comment>
<dbReference type="EMBL" id="LFVU01000028">
    <property type="protein sequence ID" value="KMT20786.1"/>
    <property type="molecule type" value="Genomic_DNA"/>
</dbReference>
<dbReference type="InterPro" id="IPR001387">
    <property type="entry name" value="Cro/C1-type_HTH"/>
</dbReference>
<keyword evidence="1" id="KW-0238">DNA-binding</keyword>
<dbReference type="PATRIC" id="fig|1121307.3.peg.378"/>
<accession>A0A0J8FYU1</accession>
<feature type="domain" description="HTH cro/C1-type" evidence="2">
    <location>
        <begin position="10"/>
        <end position="64"/>
    </location>
</feature>
<dbReference type="STRING" id="1121307.CLCY_1c00180"/>
<keyword evidence="4" id="KW-1185">Reference proteome</keyword>